<comment type="caution">
    <text evidence="1">The sequence shown here is derived from an EMBL/GenBank/DDBJ whole genome shotgun (WGS) entry which is preliminary data.</text>
</comment>
<dbReference type="AlphaFoldDB" id="A0A935K8P3"/>
<sequence>MLSIQDVIDYCDLERGEIEAIAEHEHVPVVVAAELSEQLLCSPQGVYRLHSMIVENMEHALECGEYQHVKELSETYEHLQRTHPLPSQIS</sequence>
<dbReference type="Proteomes" id="UP000739411">
    <property type="component" value="Unassembled WGS sequence"/>
</dbReference>
<name>A0A935K8P3_9RHOO</name>
<organism evidence="1 2">
    <name type="scientific">Candidatus Dechloromonas phosphorivorans</name>
    <dbReference type="NCBI Taxonomy" id="2899244"/>
    <lineage>
        <taxon>Bacteria</taxon>
        <taxon>Pseudomonadati</taxon>
        <taxon>Pseudomonadota</taxon>
        <taxon>Betaproteobacteria</taxon>
        <taxon>Rhodocyclales</taxon>
        <taxon>Azonexaceae</taxon>
        <taxon>Dechloromonas</taxon>
    </lineage>
</organism>
<evidence type="ECO:0000313" key="2">
    <source>
        <dbReference type="Proteomes" id="UP000739411"/>
    </source>
</evidence>
<reference evidence="1 2" key="1">
    <citation type="submission" date="2020-10" db="EMBL/GenBank/DDBJ databases">
        <title>Connecting structure to function with the recovery of over 1000 high-quality activated sludge metagenome-assembled genomes encoding full-length rRNA genes using long-read sequencing.</title>
        <authorList>
            <person name="Singleton C.M."/>
            <person name="Petriglieri F."/>
            <person name="Kristensen J.M."/>
            <person name="Kirkegaard R.H."/>
            <person name="Michaelsen T.Y."/>
            <person name="Andersen M.H."/>
            <person name="Karst S.M."/>
            <person name="Dueholm M.S."/>
            <person name="Nielsen P.H."/>
            <person name="Albertsen M."/>
        </authorList>
    </citation>
    <scope>NUCLEOTIDE SEQUENCE [LARGE SCALE GENOMIC DNA]</scope>
    <source>
        <strain evidence="1">EsbW_18-Q3-R4-48_BATAC.463</strain>
    </source>
</reference>
<evidence type="ECO:0000313" key="1">
    <source>
        <dbReference type="EMBL" id="MBK7414735.1"/>
    </source>
</evidence>
<dbReference type="EMBL" id="JADJMS010000012">
    <property type="protein sequence ID" value="MBK7414735.1"/>
    <property type="molecule type" value="Genomic_DNA"/>
</dbReference>
<gene>
    <name evidence="1" type="ORF">IPJ38_06045</name>
</gene>
<protein>
    <submittedName>
        <fullName evidence="1">Uncharacterized protein</fullName>
    </submittedName>
</protein>
<accession>A0A935K8P3</accession>
<proteinExistence type="predicted"/>